<dbReference type="PANTHER" id="PTHR24271">
    <property type="entry name" value="KALLIKREIN-RELATED"/>
    <property type="match status" value="1"/>
</dbReference>
<dbReference type="PROSITE" id="PS50240">
    <property type="entry name" value="TRYPSIN_DOM"/>
    <property type="match status" value="1"/>
</dbReference>
<evidence type="ECO:0000256" key="2">
    <source>
        <dbReference type="SAM" id="SignalP"/>
    </source>
</evidence>
<dbReference type="InterPro" id="IPR001254">
    <property type="entry name" value="Trypsin_dom"/>
</dbReference>
<feature type="domain" description="Peptidase S1" evidence="3">
    <location>
        <begin position="27"/>
        <end position="255"/>
    </location>
</feature>
<name>A0A3Q3H185_9LABR</name>
<sequence>MGDMKCLLLLLCAGVTVSTAVDLQKRIINGSPCGNEERRYHVKLIASNGKKDFFCGGSLISESYVLTAAHCWKQGWNMTALVGVHPGQPEGVTITEYHIYNDTNGNHDIMLLKLPQPTQIPYVALPNENKCSKFHKILRTAGHGATIMGPDHKRGIDRPKELHCADIPVFQCPDYKKCLQSSPYRTAQYYSYQHFFCSQSNTVDISPGDSGGGAVQNCRIYGVNAFVANGTHACVNKSGYMDVCKYMPWIKEKVGLGFFNKVSNKALSRGEGGKCLNP</sequence>
<evidence type="ECO:0000313" key="4">
    <source>
        <dbReference type="Ensembl" id="ENSLBEP00000037754.1"/>
    </source>
</evidence>
<dbReference type="SUPFAM" id="SSF50494">
    <property type="entry name" value="Trypsin-like serine proteases"/>
    <property type="match status" value="1"/>
</dbReference>
<dbReference type="InterPro" id="IPR001314">
    <property type="entry name" value="Peptidase_S1A"/>
</dbReference>
<evidence type="ECO:0000313" key="5">
    <source>
        <dbReference type="Proteomes" id="UP000261660"/>
    </source>
</evidence>
<accession>A0A3Q3H185</accession>
<keyword evidence="5" id="KW-1185">Reference proteome</keyword>
<evidence type="ECO:0000256" key="1">
    <source>
        <dbReference type="ARBA" id="ARBA00023157"/>
    </source>
</evidence>
<organism evidence="4 5">
    <name type="scientific">Labrus bergylta</name>
    <name type="common">ballan wrasse</name>
    <dbReference type="NCBI Taxonomy" id="56723"/>
    <lineage>
        <taxon>Eukaryota</taxon>
        <taxon>Metazoa</taxon>
        <taxon>Chordata</taxon>
        <taxon>Craniata</taxon>
        <taxon>Vertebrata</taxon>
        <taxon>Euteleostomi</taxon>
        <taxon>Actinopterygii</taxon>
        <taxon>Neopterygii</taxon>
        <taxon>Teleostei</taxon>
        <taxon>Neoteleostei</taxon>
        <taxon>Acanthomorphata</taxon>
        <taxon>Eupercaria</taxon>
        <taxon>Labriformes</taxon>
        <taxon>Labridae</taxon>
        <taxon>Labrus</taxon>
    </lineage>
</organism>
<dbReference type="STRING" id="56723.ENSLBEP00000037754"/>
<dbReference type="Ensembl" id="ENSLBET00000039316.1">
    <property type="protein sequence ID" value="ENSLBEP00000037754.1"/>
    <property type="gene ID" value="ENSLBEG00000028180.1"/>
</dbReference>
<dbReference type="Gene3D" id="2.40.10.10">
    <property type="entry name" value="Trypsin-like serine proteases"/>
    <property type="match status" value="1"/>
</dbReference>
<dbReference type="InterPro" id="IPR043504">
    <property type="entry name" value="Peptidase_S1_PA_chymotrypsin"/>
</dbReference>
<dbReference type="InterPro" id="IPR018114">
    <property type="entry name" value="TRYPSIN_HIS"/>
</dbReference>
<dbReference type="SMART" id="SM00020">
    <property type="entry name" value="Tryp_SPc"/>
    <property type="match status" value="1"/>
</dbReference>
<dbReference type="PRINTS" id="PR00722">
    <property type="entry name" value="CHYMOTRYPSIN"/>
</dbReference>
<proteinExistence type="predicted"/>
<keyword evidence="2" id="KW-0732">Signal</keyword>
<keyword evidence="1" id="KW-1015">Disulfide bond</keyword>
<dbReference type="PANTHER" id="PTHR24271:SF47">
    <property type="entry name" value="KALLIKREIN-1"/>
    <property type="match status" value="1"/>
</dbReference>
<feature type="signal peptide" evidence="2">
    <location>
        <begin position="1"/>
        <end position="20"/>
    </location>
</feature>
<dbReference type="InParanoid" id="A0A3Q3H185"/>
<dbReference type="GO" id="GO:0006508">
    <property type="term" value="P:proteolysis"/>
    <property type="evidence" value="ECO:0007669"/>
    <property type="project" value="InterPro"/>
</dbReference>
<dbReference type="InterPro" id="IPR009003">
    <property type="entry name" value="Peptidase_S1_PA"/>
</dbReference>
<protein>
    <submittedName>
        <fullName evidence="4">Anionic trypsin-2-like</fullName>
    </submittedName>
</protein>
<reference evidence="4" key="1">
    <citation type="submission" date="2025-08" db="UniProtKB">
        <authorList>
            <consortium name="Ensembl"/>
        </authorList>
    </citation>
    <scope>IDENTIFICATION</scope>
</reference>
<dbReference type="RefSeq" id="XP_020502026.2">
    <property type="nucleotide sequence ID" value="XM_020646370.3"/>
</dbReference>
<dbReference type="OrthoDB" id="5565075at2759"/>
<dbReference type="AlphaFoldDB" id="A0A3Q3H185"/>
<dbReference type="Proteomes" id="UP000261660">
    <property type="component" value="Unplaced"/>
</dbReference>
<feature type="chain" id="PRO_5018703135" evidence="2">
    <location>
        <begin position="21"/>
        <end position="278"/>
    </location>
</feature>
<dbReference type="Pfam" id="PF00089">
    <property type="entry name" value="Trypsin"/>
    <property type="match status" value="1"/>
</dbReference>
<dbReference type="GO" id="GO:0004252">
    <property type="term" value="F:serine-type endopeptidase activity"/>
    <property type="evidence" value="ECO:0007669"/>
    <property type="project" value="InterPro"/>
</dbReference>
<reference evidence="4" key="2">
    <citation type="submission" date="2025-09" db="UniProtKB">
        <authorList>
            <consortium name="Ensembl"/>
        </authorList>
    </citation>
    <scope>IDENTIFICATION</scope>
</reference>
<dbReference type="GeneTree" id="ENSGT00390000009571"/>
<dbReference type="PROSITE" id="PS00134">
    <property type="entry name" value="TRYPSIN_HIS"/>
    <property type="match status" value="1"/>
</dbReference>
<evidence type="ECO:0000259" key="3">
    <source>
        <dbReference type="PROSITE" id="PS50240"/>
    </source>
</evidence>
<dbReference type="GeneID" id="109993411"/>